<keyword evidence="4 6" id="KW-1133">Transmembrane helix</keyword>
<dbReference type="OrthoDB" id="102502at2"/>
<dbReference type="Gene3D" id="1.20.1250.20">
    <property type="entry name" value="MFS general substrate transporter like domains"/>
    <property type="match status" value="1"/>
</dbReference>
<feature type="transmembrane region" description="Helical" evidence="6">
    <location>
        <begin position="317"/>
        <end position="334"/>
    </location>
</feature>
<keyword evidence="2" id="KW-0813">Transport</keyword>
<feature type="transmembrane region" description="Helical" evidence="6">
    <location>
        <begin position="406"/>
        <end position="425"/>
    </location>
</feature>
<dbReference type="SUPFAM" id="SSF103473">
    <property type="entry name" value="MFS general substrate transporter"/>
    <property type="match status" value="1"/>
</dbReference>
<accession>A0A1M5CHM8</accession>
<feature type="transmembrane region" description="Helical" evidence="6">
    <location>
        <begin position="141"/>
        <end position="159"/>
    </location>
</feature>
<dbReference type="RefSeq" id="WP_072854683.1">
    <property type="nucleotide sequence ID" value="NZ_FQVI01000040.1"/>
</dbReference>
<gene>
    <name evidence="8" type="ORF">SAMN02745158_04157</name>
</gene>
<feature type="transmembrane region" description="Helical" evidence="6">
    <location>
        <begin position="52"/>
        <end position="75"/>
    </location>
</feature>
<keyword evidence="9" id="KW-1185">Reference proteome</keyword>
<comment type="subcellular location">
    <subcellularLocation>
        <location evidence="1">Cell membrane</location>
        <topology evidence="1">Multi-pass membrane protein</topology>
    </subcellularLocation>
</comment>
<evidence type="ECO:0000259" key="7">
    <source>
        <dbReference type="PROSITE" id="PS50850"/>
    </source>
</evidence>
<keyword evidence="5 6" id="KW-0472">Membrane</keyword>
<dbReference type="PANTHER" id="PTHR23501">
    <property type="entry name" value="MAJOR FACILITATOR SUPERFAMILY"/>
    <property type="match status" value="1"/>
</dbReference>
<feature type="transmembrane region" description="Helical" evidence="6">
    <location>
        <begin position="431"/>
        <end position="453"/>
    </location>
</feature>
<evidence type="ECO:0000256" key="1">
    <source>
        <dbReference type="ARBA" id="ARBA00004651"/>
    </source>
</evidence>
<proteinExistence type="predicted"/>
<sequence>MSDSLQASEFPPSHKKLFIAAILLILTTSTASSYGGNVVLPAKLLAIHGMDYYSVCTALQSMGMMLALPLVGVLCGRFGTKAVVLTGILVQLATRIAAIFIVNVPLFLVFWMLGGICCGLYISAPYAMMAELVTAGERPKYFGFLATFNALGALIGPLWTGTVADSAFSSLAFISYLPLAVFPLIVLIALYPNRRRAVREQKFDFAGIFLLVVAVCCIVLWLSLGDKSFSRFGVLGIALILIGLAGMVFLIRYELRQTNPSVPVGMFRKKRFTVVFLIQMLLVAYSSCAPAYGIVFVQQVMHGSSLASSTVTMPQTVVQAIMGLFIGAYVGKAFRKRFRPVALLALLLYTIAMGIFYLLRPDSSMLVIYAATALGGIGQAITQSIYAPFFQTELQPEEFSSAQGMYSFAGTGGSCIFMAICGAAINSGFTLNQIFLMGLLFCAAALCIGLVGFRFPSEPSSHCSE</sequence>
<feature type="domain" description="Major facilitator superfamily (MFS) profile" evidence="7">
    <location>
        <begin position="16"/>
        <end position="461"/>
    </location>
</feature>
<evidence type="ECO:0000256" key="2">
    <source>
        <dbReference type="ARBA" id="ARBA00022448"/>
    </source>
</evidence>
<feature type="transmembrane region" description="Helical" evidence="6">
    <location>
        <begin position="203"/>
        <end position="223"/>
    </location>
</feature>
<evidence type="ECO:0000313" key="8">
    <source>
        <dbReference type="EMBL" id="SHF54229.1"/>
    </source>
</evidence>
<protein>
    <submittedName>
        <fullName evidence="8">Major Facilitator Superfamily protein</fullName>
    </submittedName>
</protein>
<dbReference type="EMBL" id="FQVI01000040">
    <property type="protein sequence ID" value="SHF54229.1"/>
    <property type="molecule type" value="Genomic_DNA"/>
</dbReference>
<evidence type="ECO:0000256" key="5">
    <source>
        <dbReference type="ARBA" id="ARBA00023136"/>
    </source>
</evidence>
<dbReference type="InterPro" id="IPR011701">
    <property type="entry name" value="MFS"/>
</dbReference>
<evidence type="ECO:0000256" key="4">
    <source>
        <dbReference type="ARBA" id="ARBA00022989"/>
    </source>
</evidence>
<feature type="transmembrane region" description="Helical" evidence="6">
    <location>
        <begin position="82"/>
        <end position="102"/>
    </location>
</feature>
<evidence type="ECO:0000313" key="9">
    <source>
        <dbReference type="Proteomes" id="UP000184245"/>
    </source>
</evidence>
<dbReference type="GO" id="GO:0005886">
    <property type="term" value="C:plasma membrane"/>
    <property type="evidence" value="ECO:0007669"/>
    <property type="project" value="UniProtKB-SubCell"/>
</dbReference>
<name>A0A1M5CHM8_9CLOT</name>
<keyword evidence="3 6" id="KW-0812">Transmembrane</keyword>
<dbReference type="STRING" id="1122155.SAMN02745158_04157"/>
<dbReference type="PANTHER" id="PTHR23501:SF191">
    <property type="entry name" value="VACUOLAR BASIC AMINO ACID TRANSPORTER 4"/>
    <property type="match status" value="1"/>
</dbReference>
<reference evidence="8 9" key="1">
    <citation type="submission" date="2016-11" db="EMBL/GenBank/DDBJ databases">
        <authorList>
            <person name="Jaros S."/>
            <person name="Januszkiewicz K."/>
            <person name="Wedrychowicz H."/>
        </authorList>
    </citation>
    <scope>NUCLEOTIDE SEQUENCE [LARGE SCALE GENOMIC DNA]</scope>
    <source>
        <strain evidence="8 9">DSM 17459</strain>
    </source>
</reference>
<organism evidence="8 9">
    <name type="scientific">Lactonifactor longoviformis DSM 17459</name>
    <dbReference type="NCBI Taxonomy" id="1122155"/>
    <lineage>
        <taxon>Bacteria</taxon>
        <taxon>Bacillati</taxon>
        <taxon>Bacillota</taxon>
        <taxon>Clostridia</taxon>
        <taxon>Eubacteriales</taxon>
        <taxon>Clostridiaceae</taxon>
        <taxon>Lactonifactor</taxon>
    </lineage>
</organism>
<feature type="transmembrane region" description="Helical" evidence="6">
    <location>
        <begin position="171"/>
        <end position="191"/>
    </location>
</feature>
<feature type="transmembrane region" description="Helical" evidence="6">
    <location>
        <begin position="108"/>
        <end position="129"/>
    </location>
</feature>
<evidence type="ECO:0000256" key="6">
    <source>
        <dbReference type="SAM" id="Phobius"/>
    </source>
</evidence>
<feature type="transmembrane region" description="Helical" evidence="6">
    <location>
        <begin position="229"/>
        <end position="251"/>
    </location>
</feature>
<feature type="transmembrane region" description="Helical" evidence="6">
    <location>
        <begin position="272"/>
        <end position="297"/>
    </location>
</feature>
<dbReference type="InterPro" id="IPR020846">
    <property type="entry name" value="MFS_dom"/>
</dbReference>
<dbReference type="Proteomes" id="UP000184245">
    <property type="component" value="Unassembled WGS sequence"/>
</dbReference>
<evidence type="ECO:0000256" key="3">
    <source>
        <dbReference type="ARBA" id="ARBA00022692"/>
    </source>
</evidence>
<dbReference type="InterPro" id="IPR036259">
    <property type="entry name" value="MFS_trans_sf"/>
</dbReference>
<dbReference type="GO" id="GO:0022857">
    <property type="term" value="F:transmembrane transporter activity"/>
    <property type="evidence" value="ECO:0007669"/>
    <property type="project" value="InterPro"/>
</dbReference>
<dbReference type="AlphaFoldDB" id="A0A1M5CHM8"/>
<feature type="transmembrane region" description="Helical" evidence="6">
    <location>
        <begin position="341"/>
        <end position="359"/>
    </location>
</feature>
<dbReference type="Pfam" id="PF07690">
    <property type="entry name" value="MFS_1"/>
    <property type="match status" value="1"/>
</dbReference>
<dbReference type="PROSITE" id="PS50850">
    <property type="entry name" value="MFS"/>
    <property type="match status" value="1"/>
</dbReference>